<name>A0A8T3APH2_DENNO</name>
<dbReference type="OrthoDB" id="1919845at2759"/>
<comment type="caution">
    <text evidence="1">The sequence shown here is derived from an EMBL/GenBank/DDBJ whole genome shotgun (WGS) entry which is preliminary data.</text>
</comment>
<dbReference type="EMBL" id="JAGYWB010000015">
    <property type="protein sequence ID" value="KAI0498057.1"/>
    <property type="molecule type" value="Genomic_DNA"/>
</dbReference>
<accession>A0A8T3APH2</accession>
<reference evidence="1" key="1">
    <citation type="journal article" date="2022" name="Front. Genet.">
        <title>Chromosome-Scale Assembly of the Dendrobium nobile Genome Provides Insights Into the Molecular Mechanism of the Biosynthesis of the Medicinal Active Ingredient of Dendrobium.</title>
        <authorList>
            <person name="Xu Q."/>
            <person name="Niu S.-C."/>
            <person name="Li K.-L."/>
            <person name="Zheng P.-J."/>
            <person name="Zhang X.-J."/>
            <person name="Jia Y."/>
            <person name="Liu Y."/>
            <person name="Niu Y.-X."/>
            <person name="Yu L.-H."/>
            <person name="Chen D.-F."/>
            <person name="Zhang G.-Q."/>
        </authorList>
    </citation>
    <scope>NUCLEOTIDE SEQUENCE</scope>
    <source>
        <tissue evidence="1">Leaf</tissue>
    </source>
</reference>
<evidence type="ECO:0000313" key="1">
    <source>
        <dbReference type="EMBL" id="KAI0498057.1"/>
    </source>
</evidence>
<dbReference type="Proteomes" id="UP000829196">
    <property type="component" value="Unassembled WGS sequence"/>
</dbReference>
<gene>
    <name evidence="1" type="ORF">KFK09_021298</name>
</gene>
<organism evidence="1 2">
    <name type="scientific">Dendrobium nobile</name>
    <name type="common">Orchid</name>
    <dbReference type="NCBI Taxonomy" id="94219"/>
    <lineage>
        <taxon>Eukaryota</taxon>
        <taxon>Viridiplantae</taxon>
        <taxon>Streptophyta</taxon>
        <taxon>Embryophyta</taxon>
        <taxon>Tracheophyta</taxon>
        <taxon>Spermatophyta</taxon>
        <taxon>Magnoliopsida</taxon>
        <taxon>Liliopsida</taxon>
        <taxon>Asparagales</taxon>
        <taxon>Orchidaceae</taxon>
        <taxon>Epidendroideae</taxon>
        <taxon>Malaxideae</taxon>
        <taxon>Dendrobiinae</taxon>
        <taxon>Dendrobium</taxon>
    </lineage>
</organism>
<protein>
    <submittedName>
        <fullName evidence="1">Uncharacterized protein</fullName>
    </submittedName>
</protein>
<dbReference type="AlphaFoldDB" id="A0A8T3APH2"/>
<evidence type="ECO:0000313" key="2">
    <source>
        <dbReference type="Proteomes" id="UP000829196"/>
    </source>
</evidence>
<dbReference type="PANTHER" id="PTHR11439">
    <property type="entry name" value="GAG-POL-RELATED RETROTRANSPOSON"/>
    <property type="match status" value="1"/>
</dbReference>
<dbReference type="PANTHER" id="PTHR11439:SF524">
    <property type="entry name" value="RNA-DIRECTED DNA POLYMERASE, PROTEIN KINASE RLK-PELLE-DLSV FAMILY"/>
    <property type="match status" value="1"/>
</dbReference>
<keyword evidence="2" id="KW-1185">Reference proteome</keyword>
<sequence>MDLHKHFQLKNLRSIHHFLIIHVLSTSTGLYLNQAIYTLAILNRDGMQDCKPPSTPMAIKIISSADSQESYANPDFYKHLLGSLQYLNITRLDISYTSNKLCQFMQHPLNAHFCLLKRILRSIKGTLSLGLLIQLDFD</sequence>
<proteinExistence type="predicted"/>